<dbReference type="EMBL" id="JAGTJR010000001">
    <property type="protein sequence ID" value="KAH7064748.1"/>
    <property type="molecule type" value="Genomic_DNA"/>
</dbReference>
<reference evidence="1 2" key="1">
    <citation type="journal article" date="2021" name="Nat. Commun.">
        <title>Genetic determinants of endophytism in the Arabidopsis root mycobiome.</title>
        <authorList>
            <person name="Mesny F."/>
            <person name="Miyauchi S."/>
            <person name="Thiergart T."/>
            <person name="Pickel B."/>
            <person name="Atanasova L."/>
            <person name="Karlsson M."/>
            <person name="Huettel B."/>
            <person name="Barry K.W."/>
            <person name="Haridas S."/>
            <person name="Chen C."/>
            <person name="Bauer D."/>
            <person name="Andreopoulos W."/>
            <person name="Pangilinan J."/>
            <person name="LaButti K."/>
            <person name="Riley R."/>
            <person name="Lipzen A."/>
            <person name="Clum A."/>
            <person name="Drula E."/>
            <person name="Henrissat B."/>
            <person name="Kohler A."/>
            <person name="Grigoriev I.V."/>
            <person name="Martin F.M."/>
            <person name="Hacquard S."/>
        </authorList>
    </citation>
    <scope>NUCLEOTIDE SEQUENCE [LARGE SCALE GENOMIC DNA]</scope>
    <source>
        <strain evidence="1 2">MPI-SDFR-AT-0080</strain>
    </source>
</reference>
<keyword evidence="2" id="KW-1185">Reference proteome</keyword>
<gene>
    <name evidence="1" type="ORF">B0J12DRAFT_780238</name>
</gene>
<comment type="caution">
    <text evidence="1">The sequence shown here is derived from an EMBL/GenBank/DDBJ whole genome shotgun (WGS) entry which is preliminary data.</text>
</comment>
<dbReference type="Proteomes" id="UP000774617">
    <property type="component" value="Unassembled WGS sequence"/>
</dbReference>
<organism evidence="1 2">
    <name type="scientific">Macrophomina phaseolina</name>
    <dbReference type="NCBI Taxonomy" id="35725"/>
    <lineage>
        <taxon>Eukaryota</taxon>
        <taxon>Fungi</taxon>
        <taxon>Dikarya</taxon>
        <taxon>Ascomycota</taxon>
        <taxon>Pezizomycotina</taxon>
        <taxon>Dothideomycetes</taxon>
        <taxon>Dothideomycetes incertae sedis</taxon>
        <taxon>Botryosphaeriales</taxon>
        <taxon>Botryosphaeriaceae</taxon>
        <taxon>Macrophomina</taxon>
    </lineage>
</organism>
<proteinExistence type="predicted"/>
<evidence type="ECO:0000313" key="1">
    <source>
        <dbReference type="EMBL" id="KAH7064748.1"/>
    </source>
</evidence>
<sequence length="77" mass="8496">MAAIHRPPVIPDGLLLQAEHITLDCLKSSDDTAAVLKAPGVRSDYVFFYWYIPMPLKPSQDPRSNAKGTATVNMTRP</sequence>
<evidence type="ECO:0000313" key="2">
    <source>
        <dbReference type="Proteomes" id="UP000774617"/>
    </source>
</evidence>
<name>A0ABQ8GU03_9PEZI</name>
<accession>A0ABQ8GU03</accession>
<protein>
    <submittedName>
        <fullName evidence="1">Uncharacterized protein</fullName>
    </submittedName>
</protein>